<dbReference type="EMBL" id="SMAB01000013">
    <property type="protein sequence ID" value="TCS81250.1"/>
    <property type="molecule type" value="Genomic_DNA"/>
</dbReference>
<evidence type="ECO:0000313" key="2">
    <source>
        <dbReference type="Proteomes" id="UP000295788"/>
    </source>
</evidence>
<dbReference type="Pfam" id="PF11148">
    <property type="entry name" value="DUF2922"/>
    <property type="match status" value="1"/>
</dbReference>
<name>A0A4R3KDV2_9BACI</name>
<evidence type="ECO:0000313" key="1">
    <source>
        <dbReference type="EMBL" id="TCS81250.1"/>
    </source>
</evidence>
<protein>
    <submittedName>
        <fullName evidence="1">DUF2922 family protein</fullName>
    </submittedName>
</protein>
<dbReference type="InterPro" id="IPR021321">
    <property type="entry name" value="DUF2922"/>
</dbReference>
<comment type="caution">
    <text evidence="1">The sequence shown here is derived from an EMBL/GenBank/DDBJ whole genome shotgun (WGS) entry which is preliminary data.</text>
</comment>
<dbReference type="OrthoDB" id="2454247at2"/>
<keyword evidence="2" id="KW-1185">Reference proteome</keyword>
<dbReference type="RefSeq" id="WP_132769328.1">
    <property type="nucleotide sequence ID" value="NZ_SMAB01000013.1"/>
</dbReference>
<organism evidence="1 2">
    <name type="scientific">Tepidibacillus fermentans</name>
    <dbReference type="NCBI Taxonomy" id="1281767"/>
    <lineage>
        <taxon>Bacteria</taxon>
        <taxon>Bacillati</taxon>
        <taxon>Bacillota</taxon>
        <taxon>Bacilli</taxon>
        <taxon>Bacillales</taxon>
        <taxon>Bacillaceae</taxon>
        <taxon>Tepidibacillus</taxon>
    </lineage>
</organism>
<reference evidence="1 2" key="1">
    <citation type="submission" date="2019-03" db="EMBL/GenBank/DDBJ databases">
        <title>Genomic Encyclopedia of Type Strains, Phase IV (KMG-IV): sequencing the most valuable type-strain genomes for metagenomic binning, comparative biology and taxonomic classification.</title>
        <authorList>
            <person name="Goeker M."/>
        </authorList>
    </citation>
    <scope>NUCLEOTIDE SEQUENCE [LARGE SCALE GENOMIC DNA]</scope>
    <source>
        <strain evidence="1 2">DSM 23802</strain>
    </source>
</reference>
<dbReference type="Proteomes" id="UP000295788">
    <property type="component" value="Unassembled WGS sequence"/>
</dbReference>
<proteinExistence type="predicted"/>
<dbReference type="AlphaFoldDB" id="A0A4R3KDV2"/>
<gene>
    <name evidence="1" type="ORF">EDD72_1138</name>
</gene>
<sequence>MTTKTLELLFQTTEGKSARIVLADPVDPIDTTKVQQVMDLIVSKNIFQFSSGELVAAIDARVVEKTITDLIA</sequence>
<accession>A0A4R3KDV2</accession>